<proteinExistence type="predicted"/>
<name>A0ABR3Y9R1_9EURO</name>
<comment type="caution">
    <text evidence="1">The sequence shown here is derived from an EMBL/GenBank/DDBJ whole genome shotgun (WGS) entry which is preliminary data.</text>
</comment>
<dbReference type="EMBL" id="JAVDPF010000003">
    <property type="protein sequence ID" value="KAL1885031.1"/>
    <property type="molecule type" value="Genomic_DNA"/>
</dbReference>
<evidence type="ECO:0000313" key="2">
    <source>
        <dbReference type="Proteomes" id="UP001583193"/>
    </source>
</evidence>
<organism evidence="1 2">
    <name type="scientific">Paecilomyces lecythidis</name>
    <dbReference type="NCBI Taxonomy" id="3004212"/>
    <lineage>
        <taxon>Eukaryota</taxon>
        <taxon>Fungi</taxon>
        <taxon>Dikarya</taxon>
        <taxon>Ascomycota</taxon>
        <taxon>Pezizomycotina</taxon>
        <taxon>Eurotiomycetes</taxon>
        <taxon>Eurotiomycetidae</taxon>
        <taxon>Eurotiales</taxon>
        <taxon>Thermoascaceae</taxon>
        <taxon>Paecilomyces</taxon>
    </lineage>
</organism>
<gene>
    <name evidence="1" type="ORF">Plec18167_001688</name>
</gene>
<dbReference type="PANTHER" id="PTHR38111">
    <property type="entry name" value="ZN(2)-C6 FUNGAL-TYPE DOMAIN-CONTAINING PROTEIN-RELATED"/>
    <property type="match status" value="1"/>
</dbReference>
<dbReference type="InterPro" id="IPR053178">
    <property type="entry name" value="Osmoadaptation_assoc"/>
</dbReference>
<sequence length="304" mass="34425">MNSLRSLRECLDDENHRLESETICASVILQLCELVMNADNGRWSHLSKGTQLLIEECGPERCAAPFERSMLESQRAWFIMLDMNGGEDCFLSHPRWRQLVQSPAMYPTRKGPPSLSLRSKLCNLLVDGPDLLSEASKLSRLDSSGLCHPAELERQRDDVVRRAVSMKQSIEKWYYEEFEPSLAAQKVLANTSTRPFQSDPPTTHEDDNPIYPEVLFGVLDCISNSVLIRLDELLLSLTAGSLRGHGGPVVSVNTDIIARRQETVRISFDYVRRNSRVAAKPLEFGMRQIWSIGRVFDQGQTFDI</sequence>
<reference evidence="1 2" key="1">
    <citation type="journal article" date="2024" name="IMA Fungus">
        <title>IMA Genome - F19 : A genome assembly and annotation guide to empower mycologists, including annotated draft genome sequences of Ceratocystis pirilliformis, Diaporthe australafricana, Fusarium ophioides, Paecilomyces lecythidis, and Sporothrix stenoceras.</title>
        <authorList>
            <person name="Aylward J."/>
            <person name="Wilson A.M."/>
            <person name="Visagie C.M."/>
            <person name="Spraker J."/>
            <person name="Barnes I."/>
            <person name="Buitendag C."/>
            <person name="Ceriani C."/>
            <person name="Del Mar Angel L."/>
            <person name="du Plessis D."/>
            <person name="Fuchs T."/>
            <person name="Gasser K."/>
            <person name="Kramer D."/>
            <person name="Li W."/>
            <person name="Munsamy K."/>
            <person name="Piso A."/>
            <person name="Price J.L."/>
            <person name="Sonnekus B."/>
            <person name="Thomas C."/>
            <person name="van der Nest A."/>
            <person name="van Dijk A."/>
            <person name="van Heerden A."/>
            <person name="van Vuuren N."/>
            <person name="Yilmaz N."/>
            <person name="Duong T.A."/>
            <person name="van der Merwe N.A."/>
            <person name="Wingfield M.J."/>
            <person name="Wingfield B.D."/>
        </authorList>
    </citation>
    <scope>NUCLEOTIDE SEQUENCE [LARGE SCALE GENOMIC DNA]</scope>
    <source>
        <strain evidence="1 2">CMW 18167</strain>
    </source>
</reference>
<protein>
    <submittedName>
        <fullName evidence="1">Uncharacterized protein</fullName>
    </submittedName>
</protein>
<dbReference type="Proteomes" id="UP001583193">
    <property type="component" value="Unassembled WGS sequence"/>
</dbReference>
<keyword evidence="2" id="KW-1185">Reference proteome</keyword>
<accession>A0ABR3Y9R1</accession>
<evidence type="ECO:0000313" key="1">
    <source>
        <dbReference type="EMBL" id="KAL1885031.1"/>
    </source>
</evidence>